<dbReference type="AlphaFoldDB" id="A0A369QKM9"/>
<evidence type="ECO:0000313" key="3">
    <source>
        <dbReference type="Proteomes" id="UP000253919"/>
    </source>
</evidence>
<dbReference type="RefSeq" id="WP_317047599.1">
    <property type="nucleotide sequence ID" value="NZ_QASA01000001.1"/>
</dbReference>
<name>A0A369QKM9_9BACT</name>
<dbReference type="Proteomes" id="UP000253919">
    <property type="component" value="Unassembled WGS sequence"/>
</dbReference>
<keyword evidence="3" id="KW-1185">Reference proteome</keyword>
<evidence type="ECO:0000313" key="2">
    <source>
        <dbReference type="EMBL" id="RDC63776.1"/>
    </source>
</evidence>
<dbReference type="GO" id="GO:0003678">
    <property type="term" value="F:DNA helicase activity"/>
    <property type="evidence" value="ECO:0007669"/>
    <property type="project" value="UniProtKB-EC"/>
</dbReference>
<keyword evidence="2" id="KW-0347">Helicase</keyword>
<gene>
    <name evidence="2" type="ORF">AHMF7616_02384</name>
</gene>
<keyword evidence="2" id="KW-0378">Hydrolase</keyword>
<dbReference type="Gene3D" id="1.10.10.10">
    <property type="entry name" value="Winged helix-like DNA-binding domain superfamily/Winged helix DNA-binding domain"/>
    <property type="match status" value="1"/>
</dbReference>
<sequence length="112" mass="13265">MQKAEAVVAYMQSVGRCRTQLLLEYFGEISEEYCRVCDFCMARKKAKRQENHERLLWEQVMQHLTLKALHPKVLIGQFEPKFAPDLATLIRERLDKGYLHYDKEGKLHLLKN</sequence>
<keyword evidence="2" id="KW-0547">Nucleotide-binding</keyword>
<dbReference type="InterPro" id="IPR032284">
    <property type="entry name" value="RecQ_Zn-bd"/>
</dbReference>
<dbReference type="EC" id="3.6.4.12" evidence="2"/>
<protein>
    <submittedName>
        <fullName evidence="2">DNA helicase</fullName>
        <ecNumber evidence="2">3.6.4.12</ecNumber>
    </submittedName>
</protein>
<proteinExistence type="predicted"/>
<keyword evidence="2" id="KW-0067">ATP-binding</keyword>
<dbReference type="EMBL" id="QASA01000001">
    <property type="protein sequence ID" value="RDC63776.1"/>
    <property type="molecule type" value="Genomic_DNA"/>
</dbReference>
<reference evidence="2 3" key="1">
    <citation type="submission" date="2018-04" db="EMBL/GenBank/DDBJ databases">
        <title>Adhaeribacter sp. HMF7616 genome sequencing and assembly.</title>
        <authorList>
            <person name="Kang H."/>
            <person name="Kang J."/>
            <person name="Cha I."/>
            <person name="Kim H."/>
            <person name="Joh K."/>
        </authorList>
    </citation>
    <scope>NUCLEOTIDE SEQUENCE [LARGE SCALE GENOMIC DNA]</scope>
    <source>
        <strain evidence="2 3">HMF7616</strain>
    </source>
</reference>
<evidence type="ECO:0000259" key="1">
    <source>
        <dbReference type="Pfam" id="PF16124"/>
    </source>
</evidence>
<accession>A0A369QKM9</accession>
<dbReference type="Pfam" id="PF16124">
    <property type="entry name" value="RecQ_Zn_bind"/>
    <property type="match status" value="1"/>
</dbReference>
<organism evidence="2 3">
    <name type="scientific">Adhaeribacter pallidiroseus</name>
    <dbReference type="NCBI Taxonomy" id="2072847"/>
    <lineage>
        <taxon>Bacteria</taxon>
        <taxon>Pseudomonadati</taxon>
        <taxon>Bacteroidota</taxon>
        <taxon>Cytophagia</taxon>
        <taxon>Cytophagales</taxon>
        <taxon>Hymenobacteraceae</taxon>
        <taxon>Adhaeribacter</taxon>
    </lineage>
</organism>
<dbReference type="GO" id="GO:0016787">
    <property type="term" value="F:hydrolase activity"/>
    <property type="evidence" value="ECO:0007669"/>
    <property type="project" value="UniProtKB-KW"/>
</dbReference>
<feature type="domain" description="ATP-dependent DNA helicase RecQ zinc-binding" evidence="1">
    <location>
        <begin position="1"/>
        <end position="40"/>
    </location>
</feature>
<comment type="caution">
    <text evidence="2">The sequence shown here is derived from an EMBL/GenBank/DDBJ whole genome shotgun (WGS) entry which is preliminary data.</text>
</comment>
<dbReference type="InterPro" id="IPR036388">
    <property type="entry name" value="WH-like_DNA-bd_sf"/>
</dbReference>